<evidence type="ECO:0000256" key="3">
    <source>
        <dbReference type="ARBA" id="ARBA00023237"/>
    </source>
</evidence>
<feature type="domain" description="Outer membrane protein assembly factor BamE" evidence="4">
    <location>
        <begin position="89"/>
        <end position="154"/>
    </location>
</feature>
<accession>A0ABZ0TA85</accession>
<dbReference type="PANTHER" id="PTHR37482:SF1">
    <property type="entry name" value="OUTER MEMBRANE PROTEIN ASSEMBLY FACTOR BAME"/>
    <property type="match status" value="1"/>
</dbReference>
<evidence type="ECO:0000313" key="5">
    <source>
        <dbReference type="EMBL" id="WPU47636.1"/>
    </source>
</evidence>
<gene>
    <name evidence="5" type="primary">bamE</name>
    <name evidence="5" type="ORF">SR933_01700</name>
</gene>
<reference evidence="5 6" key="1">
    <citation type="submission" date="2023-11" db="EMBL/GenBank/DDBJ databases">
        <title>MicrobeMod: A computational toolkit for identifying prokaryotic methylation and restriction-modification with nanopore sequencing.</title>
        <authorList>
            <person name="Crits-Christoph A."/>
            <person name="Kang S.C."/>
            <person name="Lee H."/>
            <person name="Ostrov N."/>
        </authorList>
    </citation>
    <scope>NUCLEOTIDE SEQUENCE [LARGE SCALE GENOMIC DNA]</scope>
    <source>
        <strain evidence="5 6">ATCC 33173</strain>
    </source>
</reference>
<evidence type="ECO:0000259" key="4">
    <source>
        <dbReference type="Pfam" id="PF04355"/>
    </source>
</evidence>
<evidence type="ECO:0000256" key="1">
    <source>
        <dbReference type="ARBA" id="ARBA00022729"/>
    </source>
</evidence>
<dbReference type="RefSeq" id="WP_198410724.1">
    <property type="nucleotide sequence ID" value="NC_014532.2"/>
</dbReference>
<dbReference type="Proteomes" id="UP001322512">
    <property type="component" value="Chromosome"/>
</dbReference>
<dbReference type="Gene3D" id="3.30.1450.10">
    <property type="match status" value="1"/>
</dbReference>
<organism evidence="5 6">
    <name type="scientific">Halomonas elongata (strain ATCC 33173 / DSM 2581 / NBRC 15536 / NCIMB 2198 / 1H9)</name>
    <dbReference type="NCBI Taxonomy" id="768066"/>
    <lineage>
        <taxon>Bacteria</taxon>
        <taxon>Pseudomonadati</taxon>
        <taxon>Pseudomonadota</taxon>
        <taxon>Gammaproteobacteria</taxon>
        <taxon>Oceanospirillales</taxon>
        <taxon>Halomonadaceae</taxon>
        <taxon>Halomonas</taxon>
    </lineage>
</organism>
<keyword evidence="3" id="KW-0998">Cell outer membrane</keyword>
<dbReference type="GeneID" id="91008878"/>
<keyword evidence="6" id="KW-1185">Reference proteome</keyword>
<dbReference type="InterPro" id="IPR007450">
    <property type="entry name" value="BamE_dom"/>
</dbReference>
<dbReference type="Pfam" id="PF04355">
    <property type="entry name" value="BamE"/>
    <property type="match status" value="1"/>
</dbReference>
<protein>
    <submittedName>
        <fullName evidence="5">Outer membrane protein assembly factor BamE</fullName>
    </submittedName>
</protein>
<dbReference type="InterPro" id="IPR026592">
    <property type="entry name" value="BamE"/>
</dbReference>
<sequence length="287" mass="31296">MQNPAARGGRRGDVNLTKTFREALGKVSSAMHASDRPVSGMPSGVVRQASLGAALAVSLMLSGCSTVGGDGDGFPDPDDAYMRGGTLESAQAIKTIHSGMTKDQVRDLLGNPHFSEGLFNVRTWNYLFELGADDDHESMMCQFQLAFDEEMRVAETRWKTARCAMRFSSIQVEPIEGSSMVQYYRLPIKGMFSADGNLTDKGRRVLGDFVDISRHELLDPVLSIGSYPEPGQYLAQRQAVQRFLEARGGNAIEDISLTSAAVSPCLGHDGTKSCRNTQQIVIEIREP</sequence>
<dbReference type="InterPro" id="IPR037873">
    <property type="entry name" value="BamE-like"/>
</dbReference>
<evidence type="ECO:0000313" key="6">
    <source>
        <dbReference type="Proteomes" id="UP001322512"/>
    </source>
</evidence>
<keyword evidence="2" id="KW-0472">Membrane</keyword>
<proteinExistence type="predicted"/>
<name>A0ABZ0TA85_HALED</name>
<keyword evidence="1" id="KW-0732">Signal</keyword>
<dbReference type="EMBL" id="CP139472">
    <property type="protein sequence ID" value="WPU47636.1"/>
    <property type="molecule type" value="Genomic_DNA"/>
</dbReference>
<evidence type="ECO:0000256" key="2">
    <source>
        <dbReference type="ARBA" id="ARBA00023136"/>
    </source>
</evidence>
<dbReference type="PANTHER" id="PTHR37482">
    <property type="entry name" value="OUTER MEMBRANE PROTEIN ASSEMBLY FACTOR BAME"/>
    <property type="match status" value="1"/>
</dbReference>